<dbReference type="GeneID" id="93978596"/>
<reference evidence="4 5" key="1">
    <citation type="submission" date="2020-08" db="EMBL/GenBank/DDBJ databases">
        <title>Sequencing the genomes of 1000 actinobacteria strains.</title>
        <authorList>
            <person name="Klenk H.-P."/>
        </authorList>
    </citation>
    <scope>NUCLEOTIDE SEQUENCE [LARGE SCALE GENOMIC DNA]</scope>
    <source>
        <strain evidence="4 5">DSM 41827</strain>
    </source>
</reference>
<name>A0A7W3NWR9_STRMR</name>
<evidence type="ECO:0000256" key="1">
    <source>
        <dbReference type="SAM" id="MobiDB-lite"/>
    </source>
</evidence>
<dbReference type="SMART" id="SM00710">
    <property type="entry name" value="PbH1"/>
    <property type="match status" value="7"/>
</dbReference>
<sequence>MSPGRRFPGAALVAVLLCAGTGITAPPALASPAHSPAHPAGAAAGTSYYVDPDGSDTADGRTPATAWRSLAKVDAQTLLPGDTVRFRAGGRWTGQLSPKGSGTAADPVVLTSYGSGAKPLIEGGGTVDAAIRISDEHDIVVAGFEVTNSGSGTTPRIGIGVDATDMGAVAGVVVRDNQVHAIQGASSGGQASNPSAGGIIVSARGTRTPTYYENLAIEDNEVYDTRSYGIVTWSQWMQREGWNSLWPDLMGIPAGDFRPWTPSTGVVVRGNSVHDVSAGGITVMQASGALIEHNRVERAARQHGNVGIWWAGADDTTVRFNEVSGTKYWGLAGDGTAFDADASVHRSLVQYNFSHDNEGGFFIAVSTGSAPAEATVRYNVSQGDANQVFALSTNARNIDVYNNTVWVPLTPFIANNPDRASFSLVKVWSSTVQGVRFRNNVIYDGARLPYDGSGAVAYDRNLYQDGPVPPADKAALTGDARLTAPGTATSLDDLSGYLPAADSPVLGRGLDIAYDGGRDAVGTALPAGMPDLGGLQRAAGTGRDEAAPTAATSFGDGQSTSPAALTDGSDQATWASPDTGVSYPGTITVTFPSPRAVSEVVLATHYGQGQGITRLDVQTWNGTAWTTQSTDATIDWASDSGSVELAALPLPAAVSTTGVRLVVKAANHTWGNLSVNEISTR</sequence>
<dbReference type="SUPFAM" id="SSF49785">
    <property type="entry name" value="Galactose-binding domain-like"/>
    <property type="match status" value="1"/>
</dbReference>
<feature type="signal peptide" evidence="2">
    <location>
        <begin position="1"/>
        <end position="30"/>
    </location>
</feature>
<organism evidence="4 5">
    <name type="scientific">Streptomyces murinus</name>
    <dbReference type="NCBI Taxonomy" id="33900"/>
    <lineage>
        <taxon>Bacteria</taxon>
        <taxon>Bacillati</taxon>
        <taxon>Actinomycetota</taxon>
        <taxon>Actinomycetes</taxon>
        <taxon>Kitasatosporales</taxon>
        <taxon>Streptomycetaceae</taxon>
        <taxon>Streptomyces</taxon>
    </lineage>
</organism>
<dbReference type="Proteomes" id="UP000577386">
    <property type="component" value="Unassembled WGS sequence"/>
</dbReference>
<evidence type="ECO:0000256" key="2">
    <source>
        <dbReference type="SAM" id="SignalP"/>
    </source>
</evidence>
<accession>A0A7W3NWR9</accession>
<dbReference type="InterPro" id="IPR012334">
    <property type="entry name" value="Pectin_lyas_fold"/>
</dbReference>
<keyword evidence="5" id="KW-1185">Reference proteome</keyword>
<dbReference type="EMBL" id="JACJIJ010000002">
    <property type="protein sequence ID" value="MBA9058151.1"/>
    <property type="molecule type" value="Genomic_DNA"/>
</dbReference>
<dbReference type="InterPro" id="IPR008979">
    <property type="entry name" value="Galactose-bd-like_sf"/>
</dbReference>
<evidence type="ECO:0000313" key="5">
    <source>
        <dbReference type="Proteomes" id="UP000577386"/>
    </source>
</evidence>
<feature type="region of interest" description="Disordered" evidence="1">
    <location>
        <begin position="533"/>
        <end position="572"/>
    </location>
</feature>
<feature type="domain" description="F5/8 type C" evidence="3">
    <location>
        <begin position="527"/>
        <end position="681"/>
    </location>
</feature>
<dbReference type="InterPro" id="IPR039448">
    <property type="entry name" value="Beta_helix"/>
</dbReference>
<dbReference type="Gene3D" id="2.60.120.260">
    <property type="entry name" value="Galactose-binding domain-like"/>
    <property type="match status" value="1"/>
</dbReference>
<dbReference type="Pfam" id="PF13229">
    <property type="entry name" value="Beta_helix"/>
    <property type="match status" value="1"/>
</dbReference>
<protein>
    <submittedName>
        <fullName evidence="4">Nitrous oxidase accessory protein NosD</fullName>
    </submittedName>
</protein>
<keyword evidence="2" id="KW-0732">Signal</keyword>
<gene>
    <name evidence="4" type="ORF">HDA42_007329</name>
</gene>
<comment type="caution">
    <text evidence="4">The sequence shown here is derived from an EMBL/GenBank/DDBJ whole genome shotgun (WGS) entry which is preliminary data.</text>
</comment>
<dbReference type="SUPFAM" id="SSF51126">
    <property type="entry name" value="Pectin lyase-like"/>
    <property type="match status" value="1"/>
</dbReference>
<proteinExistence type="predicted"/>
<dbReference type="Gene3D" id="2.160.20.10">
    <property type="entry name" value="Single-stranded right-handed beta-helix, Pectin lyase-like"/>
    <property type="match status" value="1"/>
</dbReference>
<feature type="chain" id="PRO_5030786316" evidence="2">
    <location>
        <begin position="31"/>
        <end position="681"/>
    </location>
</feature>
<dbReference type="AlphaFoldDB" id="A0A7W3NWR9"/>
<dbReference type="InterPro" id="IPR011050">
    <property type="entry name" value="Pectin_lyase_fold/virulence"/>
</dbReference>
<dbReference type="InterPro" id="IPR000421">
    <property type="entry name" value="FA58C"/>
</dbReference>
<dbReference type="InterPro" id="IPR006626">
    <property type="entry name" value="PbH1"/>
</dbReference>
<dbReference type="RefSeq" id="WP_182778313.1">
    <property type="nucleotide sequence ID" value="NZ_BAAAHW010000014.1"/>
</dbReference>
<evidence type="ECO:0000313" key="4">
    <source>
        <dbReference type="EMBL" id="MBA9058151.1"/>
    </source>
</evidence>
<evidence type="ECO:0000259" key="3">
    <source>
        <dbReference type="PROSITE" id="PS50022"/>
    </source>
</evidence>
<feature type="compositionally biased region" description="Polar residues" evidence="1">
    <location>
        <begin position="550"/>
        <end position="572"/>
    </location>
</feature>
<dbReference type="PROSITE" id="PS50022">
    <property type="entry name" value="FA58C_3"/>
    <property type="match status" value="1"/>
</dbReference>